<dbReference type="CDD" id="cd11304">
    <property type="entry name" value="Cadherin_repeat"/>
    <property type="match status" value="3"/>
</dbReference>
<feature type="region of interest" description="Disordered" evidence="9">
    <location>
        <begin position="667"/>
        <end position="708"/>
    </location>
</feature>
<keyword evidence="7 10" id="KW-0472">Membrane</keyword>
<proteinExistence type="predicted"/>
<dbReference type="PRINTS" id="PR00205">
    <property type="entry name" value="CADHERIN"/>
</dbReference>
<feature type="compositionally biased region" description="Basic and acidic residues" evidence="9">
    <location>
        <begin position="466"/>
        <end position="477"/>
    </location>
</feature>
<dbReference type="Proteomes" id="UP000192247">
    <property type="component" value="Unassembled WGS sequence"/>
</dbReference>
<feature type="region of interest" description="Disordered" evidence="9">
    <location>
        <begin position="750"/>
        <end position="804"/>
    </location>
</feature>
<dbReference type="GO" id="GO:0008013">
    <property type="term" value="F:beta-catenin binding"/>
    <property type="evidence" value="ECO:0007669"/>
    <property type="project" value="TreeGrafter"/>
</dbReference>
<dbReference type="GO" id="GO:0045296">
    <property type="term" value="F:cadherin binding"/>
    <property type="evidence" value="ECO:0007669"/>
    <property type="project" value="TreeGrafter"/>
</dbReference>
<dbReference type="GO" id="GO:0034332">
    <property type="term" value="P:adherens junction organization"/>
    <property type="evidence" value="ECO:0007669"/>
    <property type="project" value="TreeGrafter"/>
</dbReference>
<dbReference type="InParanoid" id="A0A1V9XG58"/>
<keyword evidence="3" id="KW-0732">Signal</keyword>
<evidence type="ECO:0000256" key="7">
    <source>
        <dbReference type="ARBA" id="ARBA00023136"/>
    </source>
</evidence>
<dbReference type="GO" id="GO:0000902">
    <property type="term" value="P:cell morphogenesis"/>
    <property type="evidence" value="ECO:0007669"/>
    <property type="project" value="TreeGrafter"/>
</dbReference>
<dbReference type="AlphaFoldDB" id="A0A1V9XG58"/>
<dbReference type="Pfam" id="PF00028">
    <property type="entry name" value="Cadherin"/>
    <property type="match status" value="2"/>
</dbReference>
<feature type="compositionally biased region" description="Low complexity" evidence="9">
    <location>
        <begin position="776"/>
        <end position="789"/>
    </location>
</feature>
<dbReference type="PANTHER" id="PTHR24027:SF422">
    <property type="entry name" value="CADHERIN DOMAIN-CONTAINING PROTEIN"/>
    <property type="match status" value="1"/>
</dbReference>
<evidence type="ECO:0000256" key="8">
    <source>
        <dbReference type="PROSITE-ProRule" id="PRU00043"/>
    </source>
</evidence>
<organism evidence="12 13">
    <name type="scientific">Tropilaelaps mercedesae</name>
    <dbReference type="NCBI Taxonomy" id="418985"/>
    <lineage>
        <taxon>Eukaryota</taxon>
        <taxon>Metazoa</taxon>
        <taxon>Ecdysozoa</taxon>
        <taxon>Arthropoda</taxon>
        <taxon>Chelicerata</taxon>
        <taxon>Arachnida</taxon>
        <taxon>Acari</taxon>
        <taxon>Parasitiformes</taxon>
        <taxon>Mesostigmata</taxon>
        <taxon>Gamasina</taxon>
        <taxon>Dermanyssoidea</taxon>
        <taxon>Laelapidae</taxon>
        <taxon>Tropilaelaps</taxon>
    </lineage>
</organism>
<keyword evidence="5 8" id="KW-0106">Calcium</keyword>
<feature type="domain" description="Cadherin" evidence="11">
    <location>
        <begin position="47"/>
        <end position="159"/>
    </location>
</feature>
<feature type="domain" description="Cadherin" evidence="11">
    <location>
        <begin position="286"/>
        <end position="343"/>
    </location>
</feature>
<dbReference type="PROSITE" id="PS00232">
    <property type="entry name" value="CADHERIN_1"/>
    <property type="match status" value="2"/>
</dbReference>
<protein>
    <recommendedName>
        <fullName evidence="11">Cadherin domain-containing protein</fullName>
    </recommendedName>
</protein>
<feature type="compositionally biased region" description="Basic and acidic residues" evidence="9">
    <location>
        <begin position="688"/>
        <end position="708"/>
    </location>
</feature>
<dbReference type="PANTHER" id="PTHR24027">
    <property type="entry name" value="CADHERIN-23"/>
    <property type="match status" value="1"/>
</dbReference>
<dbReference type="PROSITE" id="PS50268">
    <property type="entry name" value="CADHERIN_2"/>
    <property type="match status" value="3"/>
</dbReference>
<dbReference type="Gene3D" id="2.60.40.60">
    <property type="entry name" value="Cadherins"/>
    <property type="match status" value="3"/>
</dbReference>
<dbReference type="SMART" id="SM00112">
    <property type="entry name" value="CA"/>
    <property type="match status" value="3"/>
</dbReference>
<keyword evidence="4" id="KW-0677">Repeat</keyword>
<keyword evidence="13" id="KW-1185">Reference proteome</keyword>
<dbReference type="InterPro" id="IPR020894">
    <property type="entry name" value="Cadherin_CS"/>
</dbReference>
<dbReference type="EMBL" id="MNPL01011986">
    <property type="protein sequence ID" value="OQR72342.1"/>
    <property type="molecule type" value="Genomic_DNA"/>
</dbReference>
<gene>
    <name evidence="12" type="ORF">BIW11_01321</name>
</gene>
<evidence type="ECO:0000259" key="11">
    <source>
        <dbReference type="PROSITE" id="PS50268"/>
    </source>
</evidence>
<dbReference type="FunFam" id="2.60.40.60:FF:000020">
    <property type="entry name" value="Dachsous cadherin-related 1b"/>
    <property type="match status" value="1"/>
</dbReference>
<dbReference type="SUPFAM" id="SSF49313">
    <property type="entry name" value="Cadherin-like"/>
    <property type="match status" value="2"/>
</dbReference>
<feature type="compositionally biased region" description="Polar residues" evidence="9">
    <location>
        <begin position="667"/>
        <end position="677"/>
    </location>
</feature>
<dbReference type="GO" id="GO:0016342">
    <property type="term" value="C:catenin complex"/>
    <property type="evidence" value="ECO:0007669"/>
    <property type="project" value="TreeGrafter"/>
</dbReference>
<dbReference type="GO" id="GO:0044331">
    <property type="term" value="P:cell-cell adhesion mediated by cadherin"/>
    <property type="evidence" value="ECO:0007669"/>
    <property type="project" value="TreeGrafter"/>
</dbReference>
<feature type="transmembrane region" description="Helical" evidence="10">
    <location>
        <begin position="502"/>
        <end position="526"/>
    </location>
</feature>
<dbReference type="OrthoDB" id="6510378at2759"/>
<comment type="subcellular location">
    <subcellularLocation>
        <location evidence="1">Membrane</location>
        <topology evidence="1">Single-pass membrane protein</topology>
    </subcellularLocation>
</comment>
<feature type="compositionally biased region" description="Basic and acidic residues" evidence="9">
    <location>
        <begin position="432"/>
        <end position="452"/>
    </location>
</feature>
<feature type="domain" description="Cadherin" evidence="11">
    <location>
        <begin position="160"/>
        <end position="264"/>
    </location>
</feature>
<dbReference type="GO" id="GO:0005912">
    <property type="term" value="C:adherens junction"/>
    <property type="evidence" value="ECO:0007669"/>
    <property type="project" value="TreeGrafter"/>
</dbReference>
<evidence type="ECO:0000256" key="5">
    <source>
        <dbReference type="ARBA" id="ARBA00022837"/>
    </source>
</evidence>
<evidence type="ECO:0000256" key="3">
    <source>
        <dbReference type="ARBA" id="ARBA00022729"/>
    </source>
</evidence>
<dbReference type="STRING" id="418985.A0A1V9XG58"/>
<dbReference type="InterPro" id="IPR039808">
    <property type="entry name" value="Cadherin"/>
</dbReference>
<reference evidence="12 13" key="1">
    <citation type="journal article" date="2017" name="Gigascience">
        <title>Draft genome of the honey bee ectoparasitic mite, Tropilaelaps mercedesae, is shaped by the parasitic life history.</title>
        <authorList>
            <person name="Dong X."/>
            <person name="Armstrong S.D."/>
            <person name="Xia D."/>
            <person name="Makepeace B.L."/>
            <person name="Darby A.C."/>
            <person name="Kadowaki T."/>
        </authorList>
    </citation>
    <scope>NUCLEOTIDE SEQUENCE [LARGE SCALE GENOMIC DNA]</scope>
    <source>
        <strain evidence="12">Wuxi-XJTLU</strain>
    </source>
</reference>
<evidence type="ECO:0000256" key="1">
    <source>
        <dbReference type="ARBA" id="ARBA00004167"/>
    </source>
</evidence>
<keyword evidence="2 10" id="KW-0812">Transmembrane</keyword>
<feature type="region of interest" description="Disordered" evidence="9">
    <location>
        <begin position="411"/>
        <end position="488"/>
    </location>
</feature>
<evidence type="ECO:0000256" key="2">
    <source>
        <dbReference type="ARBA" id="ARBA00022692"/>
    </source>
</evidence>
<evidence type="ECO:0000256" key="4">
    <source>
        <dbReference type="ARBA" id="ARBA00022737"/>
    </source>
</evidence>
<dbReference type="GO" id="GO:0005509">
    <property type="term" value="F:calcium ion binding"/>
    <property type="evidence" value="ECO:0007669"/>
    <property type="project" value="UniProtKB-UniRule"/>
</dbReference>
<evidence type="ECO:0000256" key="9">
    <source>
        <dbReference type="SAM" id="MobiDB-lite"/>
    </source>
</evidence>
<dbReference type="InterPro" id="IPR002126">
    <property type="entry name" value="Cadherin-like_dom"/>
</dbReference>
<keyword evidence="6 10" id="KW-1133">Transmembrane helix</keyword>
<name>A0A1V9XG58_9ACAR</name>
<dbReference type="GO" id="GO:0007043">
    <property type="term" value="P:cell-cell junction assembly"/>
    <property type="evidence" value="ECO:0007669"/>
    <property type="project" value="TreeGrafter"/>
</dbReference>
<dbReference type="InterPro" id="IPR015919">
    <property type="entry name" value="Cadherin-like_sf"/>
</dbReference>
<dbReference type="GO" id="GO:0060429">
    <property type="term" value="P:epithelium development"/>
    <property type="evidence" value="ECO:0007669"/>
    <property type="project" value="UniProtKB-ARBA"/>
</dbReference>
<accession>A0A1V9XG58</accession>
<evidence type="ECO:0000256" key="6">
    <source>
        <dbReference type="ARBA" id="ARBA00022989"/>
    </source>
</evidence>
<sequence>MMLSKTREVESSQDYPALETTTEFAVAVVSEENHAPQFVAGSRMLGQIAEQSPLNSAVKWTPGYSNKVFDKDSGINSTFKLELEDDALQAFEVVPHHVIRETEFALVVRDPSKLCYDSHEDPHFTMKVIATETESTVPLSAQIEVVVEIIDVNDHFPQFEQDTYAAHVREDALPGTHVITATDVDSGLYGKVRYTALLGPMASSFSLNSQTGSIMLVSSSGLDREKVAEYLLAVEARDEDGNGHKALTQLRIVVDDANDNLPIFLQPRYDAVLNAEKSNFTQPLIVKAVDADSPGPNSNVTYEIIAGNLEDKFVIEQQQGLITLKEYLARNLAVVIPRSSFEVHSQRSRYEKGLSDLFGAQVSILNVGVYNDSARHASVVEAQATYDQRRIDLNEALWFFKILAEQLFTPQPAKPGDEVKPGGVQERPGSNNEREAAQEKDNIEGHRKDPTTGDRTGGQNGGVDVATERTREREKEVSSSTDGRNLVHKPPEVMHTGIDERVLWILVVCFLLVILVLLICLLCCCWRNFFRTNSTESNSMSNAKHHTNFGLPPQPPQHLVHDQSYMSGNTLPRSTLNRSDQRSINRGSEYRGAQLFEETDDDRAAEDSYNRHRYITKEFRRQRGQRKGQARGADGADVRRVGSYVLIKKILPDGRFRDREDSLSDLASSLTHSNQGSFLPRRRQRRVRPSDDRRNSIEDDTAYEERKTGPKKTEILYIKTPPAPTKGDEANSLDSFDAALAGVNADLRSVDDSPVTSTPIKPVLPNPGVHKNETVNISTANLTSNSNNNDKMKRTGNPDDDAITTRDSSVIAHSEITDLVTTDKMTSISAASESTRGFRFSRSAVELPFITGRRTELSEDDSDSGIGGGPVMTLRNPYFKKKSIFTITYDDVRRTEPLRTAYRDSP</sequence>
<evidence type="ECO:0000313" key="13">
    <source>
        <dbReference type="Proteomes" id="UP000192247"/>
    </source>
</evidence>
<dbReference type="GO" id="GO:0007156">
    <property type="term" value="P:homophilic cell adhesion via plasma membrane adhesion molecules"/>
    <property type="evidence" value="ECO:0007669"/>
    <property type="project" value="InterPro"/>
</dbReference>
<comment type="caution">
    <text evidence="12">The sequence shown here is derived from an EMBL/GenBank/DDBJ whole genome shotgun (WGS) entry which is preliminary data.</text>
</comment>
<evidence type="ECO:0000256" key="10">
    <source>
        <dbReference type="SAM" id="Phobius"/>
    </source>
</evidence>
<dbReference type="GO" id="GO:0016477">
    <property type="term" value="P:cell migration"/>
    <property type="evidence" value="ECO:0007669"/>
    <property type="project" value="TreeGrafter"/>
</dbReference>
<evidence type="ECO:0000313" key="12">
    <source>
        <dbReference type="EMBL" id="OQR72342.1"/>
    </source>
</evidence>
<dbReference type="GO" id="GO:0016339">
    <property type="term" value="P:calcium-dependent cell-cell adhesion via plasma membrane cell adhesion molecules"/>
    <property type="evidence" value="ECO:0007669"/>
    <property type="project" value="TreeGrafter"/>
</dbReference>